<dbReference type="InterPro" id="IPR036013">
    <property type="entry name" value="Band_7/SPFH_dom_sf"/>
</dbReference>
<dbReference type="GO" id="GO:0016020">
    <property type="term" value="C:membrane"/>
    <property type="evidence" value="ECO:0007669"/>
    <property type="project" value="UniProtKB-SubCell"/>
</dbReference>
<keyword evidence="3 6" id="KW-0812">Transmembrane</keyword>
<evidence type="ECO:0000313" key="9">
    <source>
        <dbReference type="EMBL" id="CAG4883234.1"/>
    </source>
</evidence>
<accession>A0A916J213</accession>
<keyword evidence="4 6" id="KW-1133">Transmembrane helix</keyword>
<sequence>MRWPAWHAKKRTPDGGYSLIPLSFFGYIYKVIAGILLSFKHHPWGENLLGMKNDGPPDLEEIWRDVNRRLAGLFGKSGRSGNQNGGGNDGGNGSGNKIPTLSPRQFGGGIGLLAGLVAAIWLASGFYIVEPAQRGIVLQFGKFIETTDPGLRWRLPWPIQSNEVVNLSGVRTIEIGYRGSEKNKVPKEALMLTDDQNIVSVEFAVQYLLKDPMDYVFMNRNPDDTVMQAAETAIREVVGKSEMDFVLYEGRDEITASTKKLMQEILDHYKTGIQIRSVTMQSTQPPEQVQAAFDDAVKAGQDKERAKNEGQAYANDVIPRARGGAARLEQEAVGYKARMIATSEGDASRFSQLLAEYSKAPEVTRQRLYLETMQQVYTNTSKIMVDAKGSGNLLYLPLDKLMQAVAAQAPVAATAETAVPAATGSGIAYSGAVPPQTEKAPGVVSSGDYRSRGSLEGRDRGER</sequence>
<dbReference type="InterPro" id="IPR020980">
    <property type="entry name" value="Membrane_HflK_N"/>
</dbReference>
<evidence type="ECO:0000259" key="8">
    <source>
        <dbReference type="SMART" id="SM00244"/>
    </source>
</evidence>
<dbReference type="SUPFAM" id="SSF117892">
    <property type="entry name" value="Band 7/SPFH domain"/>
    <property type="match status" value="1"/>
</dbReference>
<dbReference type="SMART" id="SM00244">
    <property type="entry name" value="PHB"/>
    <property type="match status" value="1"/>
</dbReference>
<dbReference type="Pfam" id="PF12221">
    <property type="entry name" value="HflK_N"/>
    <property type="match status" value="1"/>
</dbReference>
<dbReference type="PANTHER" id="PTHR43327:SF2">
    <property type="entry name" value="MODULATOR OF FTSH PROTEASE HFLK"/>
    <property type="match status" value="1"/>
</dbReference>
<gene>
    <name evidence="9" type="ORF">GTOL_11116</name>
</gene>
<keyword evidence="10" id="KW-1185">Reference proteome</keyword>
<dbReference type="EMBL" id="CAJQUM010000001">
    <property type="protein sequence ID" value="CAG4883234.1"/>
    <property type="molecule type" value="Genomic_DNA"/>
</dbReference>
<organism evidence="9 10">
    <name type="scientific">Georgfuchsia toluolica</name>
    <dbReference type="NCBI Taxonomy" id="424218"/>
    <lineage>
        <taxon>Bacteria</taxon>
        <taxon>Pseudomonadati</taxon>
        <taxon>Pseudomonadota</taxon>
        <taxon>Betaproteobacteria</taxon>
        <taxon>Nitrosomonadales</taxon>
        <taxon>Sterolibacteriaceae</taxon>
        <taxon>Georgfuchsia</taxon>
    </lineage>
</organism>
<dbReference type="Gene3D" id="3.30.479.30">
    <property type="entry name" value="Band 7 domain"/>
    <property type="match status" value="1"/>
</dbReference>
<comment type="similarity">
    <text evidence="2 6">Belongs to the band 7/mec-2 family. HflK subfamily.</text>
</comment>
<proteinExistence type="inferred from homology"/>
<dbReference type="PANTHER" id="PTHR43327">
    <property type="entry name" value="STOMATIN-LIKE PROTEIN 2, MITOCHONDRIAL"/>
    <property type="match status" value="1"/>
</dbReference>
<evidence type="ECO:0000256" key="4">
    <source>
        <dbReference type="ARBA" id="ARBA00022989"/>
    </source>
</evidence>
<comment type="caution">
    <text evidence="6">Lacks conserved residue(s) required for the propagation of feature annotation.</text>
</comment>
<comment type="function">
    <text evidence="6">HflC and HflK could encode or regulate a protease.</text>
</comment>
<reference evidence="9" key="1">
    <citation type="submission" date="2021-04" db="EMBL/GenBank/DDBJ databases">
        <authorList>
            <person name="Hornung B."/>
        </authorList>
    </citation>
    <scope>NUCLEOTIDE SEQUENCE</scope>
    <source>
        <strain evidence="9">G5G6</strain>
    </source>
</reference>
<evidence type="ECO:0000256" key="1">
    <source>
        <dbReference type="ARBA" id="ARBA00004167"/>
    </source>
</evidence>
<keyword evidence="5 6" id="KW-0472">Membrane</keyword>
<evidence type="ECO:0000256" key="3">
    <source>
        <dbReference type="ARBA" id="ARBA00022692"/>
    </source>
</evidence>
<feature type="transmembrane region" description="Helical" evidence="6">
    <location>
        <begin position="20"/>
        <end position="39"/>
    </location>
</feature>
<dbReference type="InterPro" id="IPR050710">
    <property type="entry name" value="Band7/mec-2_domain"/>
</dbReference>
<dbReference type="Pfam" id="PF01145">
    <property type="entry name" value="Band_7"/>
    <property type="match status" value="1"/>
</dbReference>
<feature type="region of interest" description="Disordered" evidence="7">
    <location>
        <begin position="74"/>
        <end position="100"/>
    </location>
</feature>
<feature type="compositionally biased region" description="Gly residues" evidence="7">
    <location>
        <begin position="83"/>
        <end position="94"/>
    </location>
</feature>
<protein>
    <recommendedName>
        <fullName evidence="6">Protein HflK</fullName>
    </recommendedName>
</protein>
<feature type="compositionally biased region" description="Basic and acidic residues" evidence="7">
    <location>
        <begin position="449"/>
        <end position="463"/>
    </location>
</feature>
<feature type="domain" description="Band 7" evidence="8">
    <location>
        <begin position="124"/>
        <end position="297"/>
    </location>
</feature>
<name>A0A916J213_9PROT</name>
<dbReference type="CDD" id="cd03404">
    <property type="entry name" value="SPFH_HflK"/>
    <property type="match status" value="1"/>
</dbReference>
<evidence type="ECO:0000256" key="5">
    <source>
        <dbReference type="ARBA" id="ARBA00023136"/>
    </source>
</evidence>
<evidence type="ECO:0000256" key="2">
    <source>
        <dbReference type="ARBA" id="ARBA00006971"/>
    </source>
</evidence>
<feature type="region of interest" description="Disordered" evidence="7">
    <location>
        <begin position="425"/>
        <end position="463"/>
    </location>
</feature>
<dbReference type="InterPro" id="IPR010201">
    <property type="entry name" value="HflK"/>
</dbReference>
<evidence type="ECO:0000256" key="7">
    <source>
        <dbReference type="SAM" id="MobiDB-lite"/>
    </source>
</evidence>
<dbReference type="InterPro" id="IPR001107">
    <property type="entry name" value="Band_7"/>
</dbReference>
<feature type="transmembrane region" description="Helical" evidence="6">
    <location>
        <begin position="106"/>
        <end position="129"/>
    </location>
</feature>
<evidence type="ECO:0000256" key="6">
    <source>
        <dbReference type="RuleBase" id="RU364113"/>
    </source>
</evidence>
<comment type="subunit">
    <text evidence="6">HflC and HflK may interact to form a multimeric complex.</text>
</comment>
<comment type="subcellular location">
    <subcellularLocation>
        <location evidence="1">Membrane</location>
        <topology evidence="1">Single-pass membrane protein</topology>
    </subcellularLocation>
</comment>
<comment type="caution">
    <text evidence="9">The sequence shown here is derived from an EMBL/GenBank/DDBJ whole genome shotgun (WGS) entry which is preliminary data.</text>
</comment>
<dbReference type="AlphaFoldDB" id="A0A916J213"/>
<dbReference type="NCBIfam" id="TIGR01933">
    <property type="entry name" value="hflK"/>
    <property type="match status" value="1"/>
</dbReference>
<dbReference type="Proteomes" id="UP000742786">
    <property type="component" value="Unassembled WGS sequence"/>
</dbReference>
<evidence type="ECO:0000313" key="10">
    <source>
        <dbReference type="Proteomes" id="UP000742786"/>
    </source>
</evidence>